<dbReference type="InterPro" id="IPR018276">
    <property type="entry name" value="DDA1_dom"/>
</dbReference>
<dbReference type="GO" id="GO:0080008">
    <property type="term" value="C:Cul4-RING E3 ubiquitin ligase complex"/>
    <property type="evidence" value="ECO:0007669"/>
    <property type="project" value="TreeGrafter"/>
</dbReference>
<feature type="region of interest" description="Disordered" evidence="4">
    <location>
        <begin position="71"/>
        <end position="119"/>
    </location>
</feature>
<organism evidence="6">
    <name type="scientific">Caligus clemensi</name>
    <name type="common">Sea louse</name>
    <dbReference type="NCBI Taxonomy" id="344056"/>
    <lineage>
        <taxon>Eukaryota</taxon>
        <taxon>Metazoa</taxon>
        <taxon>Ecdysozoa</taxon>
        <taxon>Arthropoda</taxon>
        <taxon>Crustacea</taxon>
        <taxon>Multicrustacea</taxon>
        <taxon>Hexanauplia</taxon>
        <taxon>Copepoda</taxon>
        <taxon>Siphonostomatoida</taxon>
        <taxon>Caligidae</taxon>
        <taxon>Caligus</taxon>
    </lineage>
</organism>
<dbReference type="GO" id="GO:0032436">
    <property type="term" value="P:positive regulation of proteasomal ubiquitin-dependent protein catabolic process"/>
    <property type="evidence" value="ECO:0007669"/>
    <property type="project" value="TreeGrafter"/>
</dbReference>
<reference evidence="6" key="1">
    <citation type="submission" date="2009-03" db="EMBL/GenBank/DDBJ databases">
        <title>Caligus clemensi ESTs and full-length cDNAs.</title>
        <authorList>
            <person name="Yasuike M."/>
            <person name="von Schalburg K."/>
            <person name="Cooper G."/>
            <person name="Leong J."/>
            <person name="Jones S.R.M."/>
            <person name="Koop B.F."/>
        </authorList>
    </citation>
    <scope>NUCLEOTIDE SEQUENCE</scope>
    <source>
        <tissue evidence="6">Whole</tissue>
    </source>
</reference>
<proteinExistence type="evidence at transcript level"/>
<dbReference type="PANTHER" id="PTHR31879">
    <property type="entry name" value="DET1- AND DDB1-ASSOCIATED PROTEIN 1"/>
    <property type="match status" value="1"/>
</dbReference>
<feature type="domain" description="DET1- and DDB1-associated protein 1" evidence="5">
    <location>
        <begin position="8"/>
        <end position="72"/>
    </location>
</feature>
<feature type="region of interest" description="Disordered" evidence="4">
    <location>
        <begin position="1"/>
        <end position="48"/>
    </location>
</feature>
<gene>
    <name evidence="6" type="primary">DDA1</name>
</gene>
<dbReference type="PANTHER" id="PTHR31879:SF2">
    <property type="entry name" value="DET1- AND DDB1-ASSOCIATED PROTEIN 1"/>
    <property type="match status" value="1"/>
</dbReference>
<evidence type="ECO:0000256" key="2">
    <source>
        <dbReference type="ARBA" id="ARBA00018256"/>
    </source>
</evidence>
<evidence type="ECO:0000313" key="6">
    <source>
        <dbReference type="EMBL" id="ACO15029.1"/>
    </source>
</evidence>
<evidence type="ECO:0000259" key="5">
    <source>
        <dbReference type="Pfam" id="PF10172"/>
    </source>
</evidence>
<feature type="compositionally biased region" description="Low complexity" evidence="4">
    <location>
        <begin position="25"/>
        <end position="35"/>
    </location>
</feature>
<evidence type="ECO:0000256" key="3">
    <source>
        <dbReference type="ARBA" id="ARBA00045586"/>
    </source>
</evidence>
<dbReference type="Pfam" id="PF10172">
    <property type="entry name" value="DDA1"/>
    <property type="match status" value="1"/>
</dbReference>
<accession>C1C176</accession>
<name>C1C176_CALCM</name>
<feature type="compositionally biased region" description="Polar residues" evidence="4">
    <location>
        <begin position="98"/>
        <end position="112"/>
    </location>
</feature>
<comment type="function">
    <text evidence="3">Functions as a component of numerous distinct DCX (DDB1-CUL4-X-box) E3 ubiquitin-protein ligase complexes which mediate the ubiquitination and subsequent proteasomal degradation of target proteins. In the DCX complexes, acts as a scaffolding subunit required to stabilize the complex.</text>
</comment>
<feature type="compositionally biased region" description="Basic and acidic residues" evidence="4">
    <location>
        <begin position="71"/>
        <end position="91"/>
    </location>
</feature>
<evidence type="ECO:0000256" key="4">
    <source>
        <dbReference type="SAM" id="MobiDB-lite"/>
    </source>
</evidence>
<protein>
    <recommendedName>
        <fullName evidence="2">DET1- and DDB1-associated protein 1</fullName>
    </recommendedName>
</protein>
<dbReference type="InterPro" id="IPR033575">
    <property type="entry name" value="DDA1-like"/>
</dbReference>
<dbReference type="AlphaFoldDB" id="C1C176"/>
<dbReference type="EMBL" id="BT080605">
    <property type="protein sequence ID" value="ACO15029.1"/>
    <property type="molecule type" value="mRNA"/>
</dbReference>
<sequence>MPPTPVSDFLRNLPSTNRENFTRLSSESPSNQSQSLRRNTVYVPTKDTPSEQIIITEKTNILLRFLHQQWEKKAGQKRRESSSEGHENSDRKKPRMDSPNSQASAGNNSAPSVNHFPEI</sequence>
<feature type="compositionally biased region" description="Polar residues" evidence="4">
    <location>
        <begin position="13"/>
        <end position="24"/>
    </location>
</feature>
<comment type="similarity">
    <text evidence="1">Belongs to the DDA1 family.</text>
</comment>
<evidence type="ECO:0000256" key="1">
    <source>
        <dbReference type="ARBA" id="ARBA00008042"/>
    </source>
</evidence>